<comment type="similarity">
    <text evidence="1">Belongs to the bacterial ribosomal protein bL34 family.</text>
</comment>
<dbReference type="Proteomes" id="UP001498771">
    <property type="component" value="Unassembled WGS sequence"/>
</dbReference>
<sequence>MQAVSIISRIARARGVTSACTTSTRLFSSVVCSPNSLASARSSLISPHARSLLNSSPSPSTTTPPSTTAHLPPSLLSIAELGQRRWRARGNTYQPSTYKRKHRIGYLARMRSKSGRKIIARRKAKGRWFLTH</sequence>
<organism evidence="5 6">
    <name type="scientific">Myxozyma melibiosi</name>
    <dbReference type="NCBI Taxonomy" id="54550"/>
    <lineage>
        <taxon>Eukaryota</taxon>
        <taxon>Fungi</taxon>
        <taxon>Dikarya</taxon>
        <taxon>Ascomycota</taxon>
        <taxon>Saccharomycotina</taxon>
        <taxon>Lipomycetes</taxon>
        <taxon>Lipomycetales</taxon>
        <taxon>Lipomycetaceae</taxon>
        <taxon>Myxozyma</taxon>
    </lineage>
</organism>
<feature type="region of interest" description="Disordered" evidence="4">
    <location>
        <begin position="49"/>
        <end position="73"/>
    </location>
</feature>
<dbReference type="RefSeq" id="XP_064768700.1">
    <property type="nucleotide sequence ID" value="XM_064912346.1"/>
</dbReference>
<protein>
    <submittedName>
        <fullName evidence="5">Ribosomal protein L34-domain-containing protein</fullName>
    </submittedName>
</protein>
<reference evidence="5 6" key="1">
    <citation type="submission" date="2024-03" db="EMBL/GenBank/DDBJ databases">
        <title>Genome-scale model development and genomic sequencing of the oleaginous clade Lipomyces.</title>
        <authorList>
            <consortium name="Lawrence Berkeley National Laboratory"/>
            <person name="Czajka J.J."/>
            <person name="Han Y."/>
            <person name="Kim J."/>
            <person name="Mondo S.J."/>
            <person name="Hofstad B.A."/>
            <person name="Robles A."/>
            <person name="Haridas S."/>
            <person name="Riley R."/>
            <person name="LaButti K."/>
            <person name="Pangilinan J."/>
            <person name="Andreopoulos W."/>
            <person name="Lipzen A."/>
            <person name="Yan J."/>
            <person name="Wang M."/>
            <person name="Ng V."/>
            <person name="Grigoriev I.V."/>
            <person name="Spatafora J.W."/>
            <person name="Magnuson J.K."/>
            <person name="Baker S.E."/>
            <person name="Pomraning K.R."/>
        </authorList>
    </citation>
    <scope>NUCLEOTIDE SEQUENCE [LARGE SCALE GENOMIC DNA]</scope>
    <source>
        <strain evidence="5 6">Phaff 52-87</strain>
    </source>
</reference>
<dbReference type="NCBIfam" id="TIGR01030">
    <property type="entry name" value="rpmH_bact"/>
    <property type="match status" value="1"/>
</dbReference>
<dbReference type="PANTHER" id="PTHR14503:SF4">
    <property type="entry name" value="LARGE RIBOSOMAL SUBUNIT PROTEIN BL34M"/>
    <property type="match status" value="1"/>
</dbReference>
<dbReference type="GO" id="GO:0005840">
    <property type="term" value="C:ribosome"/>
    <property type="evidence" value="ECO:0007669"/>
    <property type="project" value="UniProtKB-KW"/>
</dbReference>
<dbReference type="PANTHER" id="PTHR14503">
    <property type="entry name" value="MITOCHONDRIAL RIBOSOMAL PROTEIN 34 FAMILY MEMBER"/>
    <property type="match status" value="1"/>
</dbReference>
<feature type="compositionally biased region" description="Low complexity" evidence="4">
    <location>
        <begin position="51"/>
        <end position="73"/>
    </location>
</feature>
<name>A0ABR1F7A9_9ASCO</name>
<dbReference type="EMBL" id="JBBJBU010000004">
    <property type="protein sequence ID" value="KAK7205667.1"/>
    <property type="molecule type" value="Genomic_DNA"/>
</dbReference>
<dbReference type="Pfam" id="PF00468">
    <property type="entry name" value="Ribosomal_L34"/>
    <property type="match status" value="1"/>
</dbReference>
<evidence type="ECO:0000313" key="5">
    <source>
        <dbReference type="EMBL" id="KAK7205667.1"/>
    </source>
</evidence>
<accession>A0ABR1F7A9</accession>
<gene>
    <name evidence="5" type="ORF">BZA70DRAFT_276752</name>
</gene>
<keyword evidence="3" id="KW-0687">Ribonucleoprotein</keyword>
<evidence type="ECO:0000256" key="3">
    <source>
        <dbReference type="ARBA" id="ARBA00023274"/>
    </source>
</evidence>
<evidence type="ECO:0000256" key="2">
    <source>
        <dbReference type="ARBA" id="ARBA00022980"/>
    </source>
</evidence>
<keyword evidence="2 5" id="KW-0689">Ribosomal protein</keyword>
<comment type="caution">
    <text evidence="5">The sequence shown here is derived from an EMBL/GenBank/DDBJ whole genome shotgun (WGS) entry which is preliminary data.</text>
</comment>
<dbReference type="Gene3D" id="1.10.287.3980">
    <property type="match status" value="1"/>
</dbReference>
<evidence type="ECO:0000313" key="6">
    <source>
        <dbReference type="Proteomes" id="UP001498771"/>
    </source>
</evidence>
<proteinExistence type="inferred from homology"/>
<dbReference type="InterPro" id="IPR000271">
    <property type="entry name" value="Ribosomal_bL34"/>
</dbReference>
<dbReference type="GeneID" id="90037858"/>
<evidence type="ECO:0000256" key="1">
    <source>
        <dbReference type="ARBA" id="ARBA00010111"/>
    </source>
</evidence>
<keyword evidence="6" id="KW-1185">Reference proteome</keyword>
<dbReference type="HAMAP" id="MF_00391">
    <property type="entry name" value="Ribosomal_bL34"/>
    <property type="match status" value="1"/>
</dbReference>
<evidence type="ECO:0000256" key="4">
    <source>
        <dbReference type="SAM" id="MobiDB-lite"/>
    </source>
</evidence>